<feature type="binding site" evidence="12">
    <location>
        <position position="535"/>
    </location>
    <ligand>
        <name>Zn(2+)</name>
        <dbReference type="ChEBI" id="CHEBI:29105"/>
        <note>catalytic</note>
    </ligand>
</feature>
<keyword evidence="10 13" id="KW-0865">Zymogen</keyword>
<evidence type="ECO:0000256" key="9">
    <source>
        <dbReference type="ARBA" id="ARBA00023049"/>
    </source>
</evidence>
<evidence type="ECO:0000256" key="12">
    <source>
        <dbReference type="PIRSR" id="PIRSR601842-2"/>
    </source>
</evidence>
<dbReference type="InterPro" id="IPR001842">
    <property type="entry name" value="Peptidase_M36"/>
</dbReference>
<dbReference type="Gene3D" id="3.10.170.10">
    <property type="match status" value="1"/>
</dbReference>
<evidence type="ECO:0000256" key="8">
    <source>
        <dbReference type="ARBA" id="ARBA00022833"/>
    </source>
</evidence>
<feature type="domain" description="FTP" evidence="14">
    <location>
        <begin position="151"/>
        <end position="202"/>
    </location>
</feature>
<name>A0AAN7Z2A2_9PEZI</name>
<comment type="similarity">
    <text evidence="2 13">Belongs to the peptidase M36 family.</text>
</comment>
<keyword evidence="5 12" id="KW-0479">Metal-binding</keyword>
<evidence type="ECO:0000256" key="7">
    <source>
        <dbReference type="ARBA" id="ARBA00022801"/>
    </source>
</evidence>
<feature type="binding site" evidence="12">
    <location>
        <position position="539"/>
    </location>
    <ligand>
        <name>Zn(2+)</name>
        <dbReference type="ChEBI" id="CHEBI:29105"/>
        <note>catalytic</note>
    </ligand>
</feature>
<dbReference type="Pfam" id="PF02128">
    <property type="entry name" value="Peptidase_M36"/>
    <property type="match status" value="2"/>
</dbReference>
<evidence type="ECO:0000313" key="15">
    <source>
        <dbReference type="EMBL" id="KAK5626512.1"/>
    </source>
</evidence>
<keyword evidence="3 13" id="KW-0964">Secreted</keyword>
<evidence type="ECO:0000256" key="3">
    <source>
        <dbReference type="ARBA" id="ARBA00022525"/>
    </source>
</evidence>
<dbReference type="PANTHER" id="PTHR33478">
    <property type="entry name" value="EXTRACELLULAR METALLOPROTEINASE MEP"/>
    <property type="match status" value="1"/>
</dbReference>
<evidence type="ECO:0000256" key="5">
    <source>
        <dbReference type="ARBA" id="ARBA00022723"/>
    </source>
</evidence>
<dbReference type="GO" id="GO:0005576">
    <property type="term" value="C:extracellular region"/>
    <property type="evidence" value="ECO:0007669"/>
    <property type="project" value="UniProtKB-SubCell"/>
</dbReference>
<comment type="caution">
    <text evidence="15">The sequence shown here is derived from an EMBL/GenBank/DDBJ whole genome shotgun (WGS) entry which is preliminary data.</text>
</comment>
<evidence type="ECO:0000313" key="16">
    <source>
        <dbReference type="Proteomes" id="UP001305414"/>
    </source>
</evidence>
<dbReference type="AlphaFoldDB" id="A0AAN7Z2A2"/>
<dbReference type="InterPro" id="IPR011096">
    <property type="entry name" value="FTP_domain"/>
</dbReference>
<evidence type="ECO:0000256" key="10">
    <source>
        <dbReference type="ARBA" id="ARBA00023145"/>
    </source>
</evidence>
<evidence type="ECO:0000256" key="13">
    <source>
        <dbReference type="RuleBase" id="RU364017"/>
    </source>
</evidence>
<proteinExistence type="inferred from homology"/>
<dbReference type="Gene3D" id="1.10.390.10">
    <property type="entry name" value="Neutral Protease Domain 2"/>
    <property type="match status" value="1"/>
</dbReference>
<evidence type="ECO:0000256" key="2">
    <source>
        <dbReference type="ARBA" id="ARBA00006006"/>
    </source>
</evidence>
<keyword evidence="7 13" id="KW-0378">Hydrolase</keyword>
<protein>
    <recommendedName>
        <fullName evidence="13">Extracellular metalloproteinase</fullName>
        <ecNumber evidence="13">3.4.24.-</ecNumber>
    </recommendedName>
    <alternativeName>
        <fullName evidence="13">Fungalysin</fullName>
    </alternativeName>
</protein>
<feature type="signal peptide" evidence="13">
    <location>
        <begin position="1"/>
        <end position="22"/>
    </location>
</feature>
<evidence type="ECO:0000256" key="6">
    <source>
        <dbReference type="ARBA" id="ARBA00022729"/>
    </source>
</evidence>
<evidence type="ECO:0000256" key="11">
    <source>
        <dbReference type="PIRSR" id="PIRSR601842-1"/>
    </source>
</evidence>
<evidence type="ECO:0000256" key="4">
    <source>
        <dbReference type="ARBA" id="ARBA00022670"/>
    </source>
</evidence>
<feature type="binding site" evidence="12">
    <location>
        <position position="313"/>
    </location>
    <ligand>
        <name>Zn(2+)</name>
        <dbReference type="ChEBI" id="CHEBI:29105"/>
        <note>catalytic</note>
    </ligand>
</feature>
<dbReference type="CDD" id="cd09596">
    <property type="entry name" value="M36"/>
    <property type="match status" value="1"/>
</dbReference>
<dbReference type="GO" id="GO:0008270">
    <property type="term" value="F:zinc ion binding"/>
    <property type="evidence" value="ECO:0007669"/>
    <property type="project" value="InterPro"/>
</dbReference>
<comment type="subcellular location">
    <subcellularLocation>
        <location evidence="1 13">Secreted</location>
    </subcellularLocation>
</comment>
<feature type="active site" evidence="11">
    <location>
        <position position="536"/>
    </location>
</feature>
<feature type="binding site" evidence="12">
    <location>
        <position position="565"/>
    </location>
    <ligand>
        <name>Zn(2+)</name>
        <dbReference type="ChEBI" id="CHEBI:29105"/>
        <note>catalytic</note>
    </ligand>
</feature>
<dbReference type="PANTHER" id="PTHR33478:SF1">
    <property type="entry name" value="EXTRACELLULAR METALLOPROTEINASE MEP"/>
    <property type="match status" value="1"/>
</dbReference>
<dbReference type="Pfam" id="PF07504">
    <property type="entry name" value="FTP"/>
    <property type="match status" value="1"/>
</dbReference>
<dbReference type="GO" id="GO:0004222">
    <property type="term" value="F:metalloendopeptidase activity"/>
    <property type="evidence" value="ECO:0007669"/>
    <property type="project" value="InterPro"/>
</dbReference>
<feature type="chain" id="PRO_5042661856" description="Extracellular metalloproteinase" evidence="13">
    <location>
        <begin position="23"/>
        <end position="740"/>
    </location>
</feature>
<comment type="cofactor">
    <cofactor evidence="12">
        <name>Zn(2+)</name>
        <dbReference type="ChEBI" id="CHEBI:29105"/>
    </cofactor>
    <text evidence="12">Binds 1 zinc ion per subunit.</text>
</comment>
<dbReference type="PRINTS" id="PR00999">
    <property type="entry name" value="FUNGALYSIN"/>
</dbReference>
<keyword evidence="16" id="KW-1185">Reference proteome</keyword>
<dbReference type="Proteomes" id="UP001305414">
    <property type="component" value="Unassembled WGS sequence"/>
</dbReference>
<gene>
    <name evidence="15" type="ORF">RRF57_002227</name>
</gene>
<dbReference type="GO" id="GO:0006508">
    <property type="term" value="P:proteolysis"/>
    <property type="evidence" value="ECO:0007669"/>
    <property type="project" value="UniProtKB-KW"/>
</dbReference>
<evidence type="ECO:0000256" key="1">
    <source>
        <dbReference type="ARBA" id="ARBA00004613"/>
    </source>
</evidence>
<dbReference type="EMBL" id="JAWHQM010000003">
    <property type="protein sequence ID" value="KAK5626512.1"/>
    <property type="molecule type" value="Genomic_DNA"/>
</dbReference>
<keyword evidence="6 13" id="KW-0732">Signal</keyword>
<dbReference type="InterPro" id="IPR027268">
    <property type="entry name" value="Peptidase_M4/M1_CTD_sf"/>
</dbReference>
<keyword evidence="8 12" id="KW-0862">Zinc</keyword>
<keyword evidence="4 13" id="KW-0645">Protease</keyword>
<evidence type="ECO:0000259" key="14">
    <source>
        <dbReference type="Pfam" id="PF07504"/>
    </source>
</evidence>
<accession>A0AAN7Z2A2</accession>
<dbReference type="InterPro" id="IPR050371">
    <property type="entry name" value="Fungal_virulence_M36"/>
</dbReference>
<sequence length="740" mass="81715">MQRNIVIMNIVTFLLGLVSREADLPSHSPCYQSYSSCSVPSAVRENRVVYLHYRNRSMGANNKQNANYLKEVIMRSLVLLGLLGAASAHPAPAPKPGVRRRTVDLNAFRITQSPQYHNEAATKADPKIFTVKRDTYVETATALVKSVAPKAEFRLVNDHYVGNNGIAHVNFKQTAHGLDIDNADFNVNIAADGTVFSYGNSFFEGKIPEESPLHKRDFSDSTQAFEKAATMLDLPVTGKATAEATSETETYTLIGTSGAQKDPEAKLMYFVKSNGELALTWRVETDVLDNWLLSYVDAKTNEEIHGVVDWVQDAKMRVYPWGINDPDVGSRVVLTDPWDPENSEFTWFGDGTTSYTATRGNNAAAQTNPNGGSAWQNNYRPSEADLDFDYDWSPSWSPPSVYANASVTQLFYTANVYHDVLYDLGFTEAAGNFEANNNGQGGLGNDFVILNSQDGSGTNKYVSRRPLFARLVSLREIAIPEHRALFLARDNMLTLGFSANFATPPDGQSGRMRMYRWTYSTPQRDCAFEAGVILHEYTHGLSNRLTGGPSNTNCLQTTEAGGMGEGWGDFMATAIRLKETDTRDTDYSLGAWVYNNPEGIRNYLYSTKLSVNPYMYTTANTYNEVHDIGEIWATMLYEVMWNLIDKHGLSTAQKPTFDSDGVPTDGKFLTMKLVVDGMALQPCNPNFVQARDAILDADKNLTGGDNQCQIWTAFAKRGLGQGAAYGSTRIGSNTIPSGIC</sequence>
<dbReference type="SUPFAM" id="SSF55486">
    <property type="entry name" value="Metalloproteases ('zincins'), catalytic domain"/>
    <property type="match status" value="1"/>
</dbReference>
<reference evidence="15 16" key="1">
    <citation type="submission" date="2023-10" db="EMBL/GenBank/DDBJ databases">
        <title>Draft genome sequence of Xylaria bambusicola isolate GMP-LS, the root and basal stem rot pathogen of sugarcane in Indonesia.</title>
        <authorList>
            <person name="Selvaraj P."/>
            <person name="Muralishankar V."/>
            <person name="Muruganantham S."/>
            <person name="Sp S."/>
            <person name="Haryani S."/>
            <person name="Lau K.J.X."/>
            <person name="Naqvi N.I."/>
        </authorList>
    </citation>
    <scope>NUCLEOTIDE SEQUENCE [LARGE SCALE GENOMIC DNA]</scope>
    <source>
        <strain evidence="15">GMP-LS</strain>
    </source>
</reference>
<keyword evidence="9 13" id="KW-0482">Metalloprotease</keyword>
<organism evidence="15 16">
    <name type="scientific">Xylaria bambusicola</name>
    <dbReference type="NCBI Taxonomy" id="326684"/>
    <lineage>
        <taxon>Eukaryota</taxon>
        <taxon>Fungi</taxon>
        <taxon>Dikarya</taxon>
        <taxon>Ascomycota</taxon>
        <taxon>Pezizomycotina</taxon>
        <taxon>Sordariomycetes</taxon>
        <taxon>Xylariomycetidae</taxon>
        <taxon>Xylariales</taxon>
        <taxon>Xylariaceae</taxon>
        <taxon>Xylaria</taxon>
    </lineage>
</organism>
<dbReference type="EC" id="3.4.24.-" evidence="13"/>